<dbReference type="InterPro" id="IPR011701">
    <property type="entry name" value="MFS"/>
</dbReference>
<feature type="transmembrane region" description="Helical" evidence="5">
    <location>
        <begin position="162"/>
        <end position="183"/>
    </location>
</feature>
<dbReference type="Gene3D" id="1.20.1720.10">
    <property type="entry name" value="Multidrug resistance protein D"/>
    <property type="match status" value="1"/>
</dbReference>
<comment type="caution">
    <text evidence="7">The sequence shown here is derived from an EMBL/GenBank/DDBJ whole genome shotgun (WGS) entry which is preliminary data.</text>
</comment>
<dbReference type="CDD" id="cd17321">
    <property type="entry name" value="MFS_MMR_MDR_like"/>
    <property type="match status" value="1"/>
</dbReference>
<accession>A0ABW1JBP9</accession>
<feature type="transmembrane region" description="Helical" evidence="5">
    <location>
        <begin position="306"/>
        <end position="326"/>
    </location>
</feature>
<keyword evidence="4 5" id="KW-0472">Membrane</keyword>
<feature type="transmembrane region" description="Helical" evidence="5">
    <location>
        <begin position="132"/>
        <end position="156"/>
    </location>
</feature>
<evidence type="ECO:0000256" key="1">
    <source>
        <dbReference type="ARBA" id="ARBA00004651"/>
    </source>
</evidence>
<feature type="transmembrane region" description="Helical" evidence="5">
    <location>
        <begin position="408"/>
        <end position="425"/>
    </location>
</feature>
<dbReference type="InterPro" id="IPR020846">
    <property type="entry name" value="MFS_dom"/>
</dbReference>
<keyword evidence="3 5" id="KW-1133">Transmembrane helix</keyword>
<keyword evidence="2 5" id="KW-0812">Transmembrane</keyword>
<feature type="transmembrane region" description="Helical" evidence="5">
    <location>
        <begin position="74"/>
        <end position="94"/>
    </location>
</feature>
<organism evidence="7 8">
    <name type="scientific">Angustibacter luteus</name>
    <dbReference type="NCBI Taxonomy" id="658456"/>
    <lineage>
        <taxon>Bacteria</taxon>
        <taxon>Bacillati</taxon>
        <taxon>Actinomycetota</taxon>
        <taxon>Actinomycetes</taxon>
        <taxon>Kineosporiales</taxon>
        <taxon>Kineosporiaceae</taxon>
    </lineage>
</organism>
<feature type="domain" description="Major facilitator superfamily (MFS) profile" evidence="6">
    <location>
        <begin position="8"/>
        <end position="464"/>
    </location>
</feature>
<feature type="transmembrane region" description="Helical" evidence="5">
    <location>
        <begin position="106"/>
        <end position="125"/>
    </location>
</feature>
<feature type="transmembrane region" description="Helical" evidence="5">
    <location>
        <begin position="195"/>
        <end position="214"/>
    </location>
</feature>
<dbReference type="PRINTS" id="PR01036">
    <property type="entry name" value="TCRTETB"/>
</dbReference>
<keyword evidence="8" id="KW-1185">Reference proteome</keyword>
<evidence type="ECO:0000256" key="4">
    <source>
        <dbReference type="ARBA" id="ARBA00023136"/>
    </source>
</evidence>
<sequence>MGRSRGLAIGVLIFASFMDLMDATIVNVALPSLQADLHATPAALEWTVGGYLLAFAVLLVTGGRLGDIYGRQRVFVVGVLGFTVGSALACVAPSPEVLVGARVVQGAFAALMVPQALSSVQALFAPRERAPIYGVIGGVSGLSAVIGPVLGGWMISSDAFGIGWRSVFLINLPIGLALVVLALRFVPNTRSEQPLRLDLVGVVLASAGLLGVVYPIIEGRQLDWPAWIWAMEAAGLGLLAVFVVQQRRRERGDGSALLPMHLFVNRGFSAGLVTQATFQGAMAAFALITVIYLQTGLGFTAMHAGLTLLPFSLGAFVGVAVAVPLGVKVGKLVMVAGGAMQSLAVVWTLLVVRAQADGLRTLDVVPPLLLAGIGLGLLVVPLIDVALATVPTGDAGAASGAYGTVQQVGAALGVAVVGVVFFGVVGTTYTPDSLRDAMLTAGLVPVVGYAVAALASLLLPARADVLAHVEAQARELELAA</sequence>
<feature type="transmembrane region" description="Helical" evidence="5">
    <location>
        <begin position="332"/>
        <end position="352"/>
    </location>
</feature>
<feature type="transmembrane region" description="Helical" evidence="5">
    <location>
        <begin position="42"/>
        <end position="62"/>
    </location>
</feature>
<evidence type="ECO:0000256" key="5">
    <source>
        <dbReference type="SAM" id="Phobius"/>
    </source>
</evidence>
<reference evidence="8" key="1">
    <citation type="journal article" date="2019" name="Int. J. Syst. Evol. Microbiol.">
        <title>The Global Catalogue of Microorganisms (GCM) 10K type strain sequencing project: providing services to taxonomists for standard genome sequencing and annotation.</title>
        <authorList>
            <consortium name="The Broad Institute Genomics Platform"/>
            <consortium name="The Broad Institute Genome Sequencing Center for Infectious Disease"/>
            <person name="Wu L."/>
            <person name="Ma J."/>
        </authorList>
    </citation>
    <scope>NUCLEOTIDE SEQUENCE [LARGE SCALE GENOMIC DNA]</scope>
    <source>
        <strain evidence="8">KACC 14249</strain>
    </source>
</reference>
<evidence type="ECO:0000313" key="7">
    <source>
        <dbReference type="EMBL" id="MFC6006574.1"/>
    </source>
</evidence>
<dbReference type="Pfam" id="PF07690">
    <property type="entry name" value="MFS_1"/>
    <property type="match status" value="1"/>
</dbReference>
<dbReference type="Proteomes" id="UP001596189">
    <property type="component" value="Unassembled WGS sequence"/>
</dbReference>
<evidence type="ECO:0000313" key="8">
    <source>
        <dbReference type="Proteomes" id="UP001596189"/>
    </source>
</evidence>
<feature type="transmembrane region" description="Helical" evidence="5">
    <location>
        <begin position="437"/>
        <end position="459"/>
    </location>
</feature>
<comment type="subcellular location">
    <subcellularLocation>
        <location evidence="1">Cell membrane</location>
        <topology evidence="1">Multi-pass membrane protein</topology>
    </subcellularLocation>
</comment>
<dbReference type="InterPro" id="IPR036259">
    <property type="entry name" value="MFS_trans_sf"/>
</dbReference>
<proteinExistence type="predicted"/>
<dbReference type="SUPFAM" id="SSF103473">
    <property type="entry name" value="MFS general substrate transporter"/>
    <property type="match status" value="1"/>
</dbReference>
<dbReference type="PANTHER" id="PTHR42718">
    <property type="entry name" value="MAJOR FACILITATOR SUPERFAMILY MULTIDRUG TRANSPORTER MFSC"/>
    <property type="match status" value="1"/>
</dbReference>
<feature type="transmembrane region" description="Helical" evidence="5">
    <location>
        <begin position="364"/>
        <end position="388"/>
    </location>
</feature>
<protein>
    <submittedName>
        <fullName evidence="7">MFS transporter</fullName>
    </submittedName>
</protein>
<gene>
    <name evidence="7" type="ORF">ACFQDO_05465</name>
</gene>
<evidence type="ECO:0000256" key="3">
    <source>
        <dbReference type="ARBA" id="ARBA00022989"/>
    </source>
</evidence>
<dbReference type="PANTHER" id="PTHR42718:SF39">
    <property type="entry name" value="ACTINORHODIN TRANSPORTER-RELATED"/>
    <property type="match status" value="1"/>
</dbReference>
<feature type="transmembrane region" description="Helical" evidence="5">
    <location>
        <begin position="280"/>
        <end position="299"/>
    </location>
</feature>
<feature type="transmembrane region" description="Helical" evidence="5">
    <location>
        <begin position="7"/>
        <end position="30"/>
    </location>
</feature>
<dbReference type="Gene3D" id="1.20.1250.20">
    <property type="entry name" value="MFS general substrate transporter like domains"/>
    <property type="match status" value="1"/>
</dbReference>
<dbReference type="RefSeq" id="WP_345718055.1">
    <property type="nucleotide sequence ID" value="NZ_BAABFP010000008.1"/>
</dbReference>
<feature type="transmembrane region" description="Helical" evidence="5">
    <location>
        <begin position="226"/>
        <end position="244"/>
    </location>
</feature>
<name>A0ABW1JBP9_9ACTN</name>
<evidence type="ECO:0000256" key="2">
    <source>
        <dbReference type="ARBA" id="ARBA00022692"/>
    </source>
</evidence>
<dbReference type="PROSITE" id="PS50850">
    <property type="entry name" value="MFS"/>
    <property type="match status" value="1"/>
</dbReference>
<evidence type="ECO:0000259" key="6">
    <source>
        <dbReference type="PROSITE" id="PS50850"/>
    </source>
</evidence>
<dbReference type="EMBL" id="JBHSRD010000003">
    <property type="protein sequence ID" value="MFC6006574.1"/>
    <property type="molecule type" value="Genomic_DNA"/>
</dbReference>